<proteinExistence type="inferred from homology"/>
<dbReference type="KEGG" id="abac:LuPra_06164"/>
<comment type="similarity">
    <text evidence="1">Belongs to the phD/YefM antitoxin family.</text>
</comment>
<dbReference type="NCBIfam" id="TIGR01552">
    <property type="entry name" value="phd_fam"/>
    <property type="match status" value="1"/>
</dbReference>
<dbReference type="AlphaFoldDB" id="A0A143PXV6"/>
<dbReference type="STRING" id="1855912.LuPra_06164"/>
<dbReference type="SUPFAM" id="SSF143120">
    <property type="entry name" value="YefM-like"/>
    <property type="match status" value="1"/>
</dbReference>
<dbReference type="InterPro" id="IPR036165">
    <property type="entry name" value="YefM-like_sf"/>
</dbReference>
<dbReference type="OrthoDB" id="963455at2"/>
<dbReference type="EMBL" id="CP015136">
    <property type="protein sequence ID" value="AMY12880.1"/>
    <property type="molecule type" value="Genomic_DNA"/>
</dbReference>
<evidence type="ECO:0000256" key="1">
    <source>
        <dbReference type="ARBA" id="ARBA00009981"/>
    </source>
</evidence>
<reference evidence="2 3" key="1">
    <citation type="journal article" date="2016" name="Genome Announc.">
        <title>First Complete Genome Sequence of a Subdivision 6 Acidobacterium Strain.</title>
        <authorList>
            <person name="Huang S."/>
            <person name="Vieira S."/>
            <person name="Bunk B."/>
            <person name="Riedel T."/>
            <person name="Sproer C."/>
            <person name="Overmann J."/>
        </authorList>
    </citation>
    <scope>NUCLEOTIDE SEQUENCE [LARGE SCALE GENOMIC DNA]</scope>
    <source>
        <strain evidence="3">DSM 100886 HEG_-6_39</strain>
    </source>
</reference>
<dbReference type="Proteomes" id="UP000076079">
    <property type="component" value="Chromosome"/>
</dbReference>
<reference evidence="3" key="2">
    <citation type="submission" date="2016-04" db="EMBL/GenBank/DDBJ databases">
        <title>First Complete Genome Sequence of a Subdivision 6 Acidobacterium.</title>
        <authorList>
            <person name="Huang S."/>
            <person name="Vieira S."/>
            <person name="Bunk B."/>
            <person name="Riedel T."/>
            <person name="Sproeer C."/>
            <person name="Overmann J."/>
        </authorList>
    </citation>
    <scope>NUCLEOTIDE SEQUENCE [LARGE SCALE GENOMIC DNA]</scope>
    <source>
        <strain evidence="3">DSM 100886 HEG_-6_39</strain>
    </source>
</reference>
<organism evidence="2 3">
    <name type="scientific">Luteitalea pratensis</name>
    <dbReference type="NCBI Taxonomy" id="1855912"/>
    <lineage>
        <taxon>Bacteria</taxon>
        <taxon>Pseudomonadati</taxon>
        <taxon>Acidobacteriota</taxon>
        <taxon>Vicinamibacteria</taxon>
        <taxon>Vicinamibacterales</taxon>
        <taxon>Vicinamibacteraceae</taxon>
        <taxon>Luteitalea</taxon>
    </lineage>
</organism>
<keyword evidence="3" id="KW-1185">Reference proteome</keyword>
<evidence type="ECO:0000313" key="3">
    <source>
        <dbReference type="Proteomes" id="UP000076079"/>
    </source>
</evidence>
<dbReference type="Gene3D" id="3.40.1620.10">
    <property type="entry name" value="YefM-like domain"/>
    <property type="match status" value="1"/>
</dbReference>
<gene>
    <name evidence="2" type="ORF">LuPra_06164</name>
</gene>
<evidence type="ECO:0000313" key="2">
    <source>
        <dbReference type="EMBL" id="AMY12880.1"/>
    </source>
</evidence>
<name>A0A143PXV6_LUTPR</name>
<sequence length="90" mass="10050">MEKVGIRDLKARLSLHLQRVREGMTLVVTDRGREVATISPVNARADMDWAWKMVREGRAHWNGGKPAGSRSRVRLEGGARVSDAVIEDRG</sequence>
<protein>
    <submittedName>
        <fullName evidence="2">Prevent-host-death family protein</fullName>
    </submittedName>
</protein>
<accession>A0A143PXV6</accession>
<dbReference type="RefSeq" id="WP_110174296.1">
    <property type="nucleotide sequence ID" value="NZ_CP015136.1"/>
</dbReference>